<proteinExistence type="predicted"/>
<dbReference type="EMBL" id="CP003389">
    <property type="protein sequence ID" value="AFE06147.1"/>
    <property type="molecule type" value="Genomic_DNA"/>
</dbReference>
<dbReference type="HOGENOM" id="CLU_1208121_0_0_7"/>
<dbReference type="AlphaFoldDB" id="H8MPY2"/>
<protein>
    <submittedName>
        <fullName evidence="1">Uncharacterized protein</fullName>
    </submittedName>
</protein>
<keyword evidence="2" id="KW-1185">Reference proteome</keyword>
<reference evidence="2" key="2">
    <citation type="submission" date="2012-03" db="EMBL/GenBank/DDBJ databases">
        <title>Genome sequence of the fruiting myxobacterium Corallococcus coralloides DSM 2259.</title>
        <authorList>
            <person name="Huntley S."/>
            <person name="Zhang Y."/>
            <person name="Treuner-Lange A."/>
            <person name="Sensen C.W."/>
            <person name="Sogaard-Andersen L."/>
        </authorList>
    </citation>
    <scope>NUCLEOTIDE SEQUENCE [LARGE SCALE GENOMIC DNA]</scope>
    <source>
        <strain evidence="2">ATCC 25202 / DSM 2259 / NBRC 100086 / M2</strain>
    </source>
</reference>
<accession>H8MPY2</accession>
<organism evidence="1 2">
    <name type="scientific">Corallococcus coralloides (strain ATCC 25202 / DSM 2259 / NBRC 100086 / M2)</name>
    <name type="common">Myxococcus coralloides</name>
    <dbReference type="NCBI Taxonomy" id="1144275"/>
    <lineage>
        <taxon>Bacteria</taxon>
        <taxon>Pseudomonadati</taxon>
        <taxon>Myxococcota</taxon>
        <taxon>Myxococcia</taxon>
        <taxon>Myxococcales</taxon>
        <taxon>Cystobacterineae</taxon>
        <taxon>Myxococcaceae</taxon>
        <taxon>Corallococcus</taxon>
    </lineage>
</organism>
<dbReference type="InterPro" id="IPR023888">
    <property type="entry name" value="SdpC-like"/>
</dbReference>
<dbReference type="STRING" id="1144275.COCOR_05015"/>
<gene>
    <name evidence="1" type="ordered locus">COCOR_05015</name>
</gene>
<sequence length="229" mass="24754">MVACGSGGSQARSWQAQSGEKLFGDLAFREGVFAELYAEMGVRQQPTRLTPQNQAARERSKATLVANMRQADPTFFDRFGVEVQSGNHLRIERALRESAALVRKVSPKRQLTAMGSTDNTESDNTVYENTVSGNSEIGNTAYGNSIAGNMESGNTMEANTISGNNELENTDSGNTYLTNTDSGNIDSDNIATGNTTYDHTESGGENSWRGAQLARDQLINKIATRIAVQ</sequence>
<dbReference type="InterPro" id="IPR011050">
    <property type="entry name" value="Pectin_lyase_fold/virulence"/>
</dbReference>
<reference evidence="1 2" key="1">
    <citation type="journal article" date="2012" name="J. Bacteriol.">
        <title>Complete Genome Sequence of the Fruiting Myxobacterium Corallococcus coralloides DSM 2259.</title>
        <authorList>
            <person name="Huntley S."/>
            <person name="Zhang Y."/>
            <person name="Treuner-Lange A."/>
            <person name="Kneip S."/>
            <person name="Sensen C.W."/>
            <person name="Sogaard-Andersen L."/>
        </authorList>
    </citation>
    <scope>NUCLEOTIDE SEQUENCE [LARGE SCALE GENOMIC DNA]</scope>
    <source>
        <strain evidence="2">ATCC 25202 / DSM 2259 / NBRC 100086 / M2</strain>
    </source>
</reference>
<evidence type="ECO:0000313" key="1">
    <source>
        <dbReference type="EMBL" id="AFE06147.1"/>
    </source>
</evidence>
<dbReference type="InParanoid" id="H8MPY2"/>
<name>H8MPY2_CORCM</name>
<dbReference type="Proteomes" id="UP000007587">
    <property type="component" value="Chromosome"/>
</dbReference>
<dbReference type="KEGG" id="ccx:COCOR_05015"/>
<dbReference type="SUPFAM" id="SSF51126">
    <property type="entry name" value="Pectin lyase-like"/>
    <property type="match status" value="1"/>
</dbReference>
<dbReference type="Pfam" id="PF26137">
    <property type="entry name" value="Toxin_SdpC"/>
    <property type="match status" value="1"/>
</dbReference>
<evidence type="ECO:0000313" key="2">
    <source>
        <dbReference type="Proteomes" id="UP000007587"/>
    </source>
</evidence>